<feature type="transmembrane region" description="Helical" evidence="8">
    <location>
        <begin position="366"/>
        <end position="388"/>
    </location>
</feature>
<comment type="subcellular location">
    <subcellularLocation>
        <location evidence="1">Membrane</location>
        <topology evidence="1">Multi-pass membrane protein</topology>
    </subcellularLocation>
</comment>
<accession>A0A0D2GTY2</accession>
<evidence type="ECO:0000313" key="11">
    <source>
        <dbReference type="Proteomes" id="UP000053411"/>
    </source>
</evidence>
<feature type="transmembrane region" description="Helical" evidence="8">
    <location>
        <begin position="300"/>
        <end position="323"/>
    </location>
</feature>
<dbReference type="OrthoDB" id="6612291at2759"/>
<evidence type="ECO:0000256" key="7">
    <source>
        <dbReference type="RuleBase" id="RU003346"/>
    </source>
</evidence>
<dbReference type="InterPro" id="IPR005828">
    <property type="entry name" value="MFS_sugar_transport-like"/>
</dbReference>
<evidence type="ECO:0000256" key="8">
    <source>
        <dbReference type="SAM" id="Phobius"/>
    </source>
</evidence>
<dbReference type="InterPro" id="IPR003663">
    <property type="entry name" value="Sugar/inositol_transpt"/>
</dbReference>
<dbReference type="RefSeq" id="XP_016627033.1">
    <property type="nucleotide sequence ID" value="XM_016781875.1"/>
</dbReference>
<evidence type="ECO:0000256" key="5">
    <source>
        <dbReference type="ARBA" id="ARBA00022989"/>
    </source>
</evidence>
<dbReference type="InterPro" id="IPR050360">
    <property type="entry name" value="MFS_Sugar_Transporters"/>
</dbReference>
<dbReference type="PROSITE" id="PS00217">
    <property type="entry name" value="SUGAR_TRANSPORT_2"/>
    <property type="match status" value="1"/>
</dbReference>
<dbReference type="PRINTS" id="PR00171">
    <property type="entry name" value="SUGRTRNSPORT"/>
</dbReference>
<evidence type="ECO:0000313" key="10">
    <source>
        <dbReference type="EMBL" id="KIX92910.1"/>
    </source>
</evidence>
<dbReference type="Proteomes" id="UP000053411">
    <property type="component" value="Unassembled WGS sequence"/>
</dbReference>
<feature type="transmembrane region" description="Helical" evidence="8">
    <location>
        <begin position="84"/>
        <end position="104"/>
    </location>
</feature>
<feature type="transmembrane region" description="Helical" evidence="8">
    <location>
        <begin position="427"/>
        <end position="448"/>
    </location>
</feature>
<dbReference type="EMBL" id="KN848099">
    <property type="protein sequence ID" value="KIX92910.1"/>
    <property type="molecule type" value="Genomic_DNA"/>
</dbReference>
<dbReference type="GO" id="GO:0005351">
    <property type="term" value="F:carbohydrate:proton symporter activity"/>
    <property type="evidence" value="ECO:0007669"/>
    <property type="project" value="TreeGrafter"/>
</dbReference>
<evidence type="ECO:0000256" key="2">
    <source>
        <dbReference type="ARBA" id="ARBA00010992"/>
    </source>
</evidence>
<feature type="transmembrane region" description="Helical" evidence="8">
    <location>
        <begin position="266"/>
        <end position="288"/>
    </location>
</feature>
<evidence type="ECO:0000256" key="3">
    <source>
        <dbReference type="ARBA" id="ARBA00022448"/>
    </source>
</evidence>
<gene>
    <name evidence="10" type="ORF">Z520_11386</name>
</gene>
<sequence length="501" mass="54380">MAKLTSYNLKVWLVVTIAAFSWGFGASIFATSSGQPGFYDYFGLDPTSRHTANILSAINACFFGGCALGALAQCYASDWVGRRGAFAISACLTLLGAALVAGSVQIAELFMFRVVQGIGSGMILGLVPLYLTEVAPPKHRGLMAGSTQFAGGCGYIVNSFASIGCYHSTNLSLSWRLPLACACIGPLGLLAGLFFIPESPRYLVWRGKQEKAYDILKLLHHDPKAPSEADAQAEFTQIIRQVELDKEDQATLVVMFQKPSWRRRSISVMILLFMQQAAGTYGITNYFPLLIQSLGMTADLALWLFCVYSVVATLGIGAFILVLDRYGRRLLLLIGFATVPCILLAEALLQWKYQGTTSTGGNGTCVLFIFLFIIFFQAIDAPTFVWMAEVFPTAIRAKGVSLGLFAYFVGTVTFSTPAAVALQSIKWGMFLIYAGLCVVSLIGVYFFLPETKGIPVEEIGALFGDTVAVYLTEDGTNIIEDKSSAYHVELTTVEQKAEEKV</sequence>
<feature type="transmembrane region" description="Helical" evidence="8">
    <location>
        <begin position="110"/>
        <end position="131"/>
    </location>
</feature>
<dbReference type="GO" id="GO:0016020">
    <property type="term" value="C:membrane"/>
    <property type="evidence" value="ECO:0007669"/>
    <property type="project" value="UniProtKB-SubCell"/>
</dbReference>
<dbReference type="Pfam" id="PF00083">
    <property type="entry name" value="Sugar_tr"/>
    <property type="match status" value="1"/>
</dbReference>
<feature type="transmembrane region" description="Helical" evidence="8">
    <location>
        <begin position="12"/>
        <end position="32"/>
    </location>
</feature>
<dbReference type="PANTHER" id="PTHR48022">
    <property type="entry name" value="PLASTIDIC GLUCOSE TRANSPORTER 4"/>
    <property type="match status" value="1"/>
</dbReference>
<feature type="domain" description="Major facilitator superfamily (MFS) profile" evidence="9">
    <location>
        <begin position="11"/>
        <end position="452"/>
    </location>
</feature>
<keyword evidence="3 7" id="KW-0813">Transport</keyword>
<proteinExistence type="inferred from homology"/>
<dbReference type="InterPro" id="IPR020846">
    <property type="entry name" value="MFS_dom"/>
</dbReference>
<keyword evidence="6 8" id="KW-0472">Membrane</keyword>
<dbReference type="PROSITE" id="PS50850">
    <property type="entry name" value="MFS"/>
    <property type="match status" value="1"/>
</dbReference>
<organism evidence="10 11">
    <name type="scientific">Fonsecaea multimorphosa CBS 102226</name>
    <dbReference type="NCBI Taxonomy" id="1442371"/>
    <lineage>
        <taxon>Eukaryota</taxon>
        <taxon>Fungi</taxon>
        <taxon>Dikarya</taxon>
        <taxon>Ascomycota</taxon>
        <taxon>Pezizomycotina</taxon>
        <taxon>Eurotiomycetes</taxon>
        <taxon>Chaetothyriomycetidae</taxon>
        <taxon>Chaetothyriales</taxon>
        <taxon>Herpotrichiellaceae</taxon>
        <taxon>Fonsecaea</taxon>
    </lineage>
</organism>
<feature type="transmembrane region" description="Helical" evidence="8">
    <location>
        <begin position="400"/>
        <end position="421"/>
    </location>
</feature>
<evidence type="ECO:0000256" key="1">
    <source>
        <dbReference type="ARBA" id="ARBA00004141"/>
    </source>
</evidence>
<keyword evidence="5 8" id="KW-1133">Transmembrane helix</keyword>
<comment type="similarity">
    <text evidence="2 7">Belongs to the major facilitator superfamily. Sugar transporter (TC 2.A.1.1) family.</text>
</comment>
<feature type="transmembrane region" description="Helical" evidence="8">
    <location>
        <begin position="143"/>
        <end position="163"/>
    </location>
</feature>
<reference evidence="10 11" key="1">
    <citation type="submission" date="2015-01" db="EMBL/GenBank/DDBJ databases">
        <title>The Genome Sequence of Fonsecaea multimorphosa CBS 102226.</title>
        <authorList>
            <consortium name="The Broad Institute Genomics Platform"/>
            <person name="Cuomo C."/>
            <person name="de Hoog S."/>
            <person name="Gorbushina A."/>
            <person name="Stielow B."/>
            <person name="Teixiera M."/>
            <person name="Abouelleil A."/>
            <person name="Chapman S.B."/>
            <person name="Priest M."/>
            <person name="Young S.K."/>
            <person name="Wortman J."/>
            <person name="Nusbaum C."/>
            <person name="Birren B."/>
        </authorList>
    </citation>
    <scope>NUCLEOTIDE SEQUENCE [LARGE SCALE GENOMIC DNA]</scope>
    <source>
        <strain evidence="10 11">CBS 102226</strain>
    </source>
</reference>
<feature type="transmembrane region" description="Helical" evidence="8">
    <location>
        <begin position="175"/>
        <end position="196"/>
    </location>
</feature>
<feature type="transmembrane region" description="Helical" evidence="8">
    <location>
        <begin position="330"/>
        <end position="351"/>
    </location>
</feature>
<evidence type="ECO:0000259" key="9">
    <source>
        <dbReference type="PROSITE" id="PS50850"/>
    </source>
</evidence>
<dbReference type="InterPro" id="IPR005829">
    <property type="entry name" value="Sugar_transporter_CS"/>
</dbReference>
<evidence type="ECO:0000256" key="4">
    <source>
        <dbReference type="ARBA" id="ARBA00022692"/>
    </source>
</evidence>
<dbReference type="AlphaFoldDB" id="A0A0D2GTY2"/>
<dbReference type="Gene3D" id="1.20.1250.20">
    <property type="entry name" value="MFS general substrate transporter like domains"/>
    <property type="match status" value="1"/>
</dbReference>
<keyword evidence="4 8" id="KW-0812">Transmembrane</keyword>
<dbReference type="GeneID" id="27717132"/>
<dbReference type="NCBIfam" id="TIGR00879">
    <property type="entry name" value="SP"/>
    <property type="match status" value="1"/>
</dbReference>
<dbReference type="PANTHER" id="PTHR48022:SF11">
    <property type="entry name" value="MONOSACCHARIDE TRANSPORTER (HXT8), PUTATIVE (AFU_ORTHOLOGUE AFUA_2G08120)-RELATED"/>
    <property type="match status" value="1"/>
</dbReference>
<dbReference type="VEuPathDB" id="FungiDB:Z520_11386"/>
<dbReference type="SUPFAM" id="SSF103473">
    <property type="entry name" value="MFS general substrate transporter"/>
    <property type="match status" value="1"/>
</dbReference>
<name>A0A0D2GTY2_9EURO</name>
<feature type="transmembrane region" description="Helical" evidence="8">
    <location>
        <begin position="52"/>
        <end position="72"/>
    </location>
</feature>
<evidence type="ECO:0000256" key="6">
    <source>
        <dbReference type="ARBA" id="ARBA00023136"/>
    </source>
</evidence>
<keyword evidence="11" id="KW-1185">Reference proteome</keyword>
<protein>
    <recommendedName>
        <fullName evidence="9">Major facilitator superfamily (MFS) profile domain-containing protein</fullName>
    </recommendedName>
</protein>
<dbReference type="InterPro" id="IPR036259">
    <property type="entry name" value="MFS_trans_sf"/>
</dbReference>